<keyword evidence="2" id="KW-0808">Transferase</keyword>
<dbReference type="InterPro" id="IPR029063">
    <property type="entry name" value="SAM-dependent_MTases_sf"/>
</dbReference>
<dbReference type="Gene3D" id="3.40.50.150">
    <property type="entry name" value="Vaccinia Virus protein VP39"/>
    <property type="match status" value="1"/>
</dbReference>
<dbReference type="EMBL" id="BAAARE010000016">
    <property type="protein sequence ID" value="GAA2493540.1"/>
    <property type="molecule type" value="Genomic_DNA"/>
</dbReference>
<comment type="caution">
    <text evidence="4">The sequence shown here is derived from an EMBL/GenBank/DDBJ whole genome shotgun (WGS) entry which is preliminary data.</text>
</comment>
<organism evidence="4 5">
    <name type="scientific">Terrabacter carboxydivorans</name>
    <dbReference type="NCBI Taxonomy" id="619730"/>
    <lineage>
        <taxon>Bacteria</taxon>
        <taxon>Bacillati</taxon>
        <taxon>Actinomycetota</taxon>
        <taxon>Actinomycetes</taxon>
        <taxon>Micrococcales</taxon>
        <taxon>Intrasporangiaceae</taxon>
        <taxon>Terrabacter</taxon>
    </lineage>
</organism>
<dbReference type="SUPFAM" id="SSF53335">
    <property type="entry name" value="S-adenosyl-L-methionine-dependent methyltransferases"/>
    <property type="match status" value="1"/>
</dbReference>
<keyword evidence="5" id="KW-1185">Reference proteome</keyword>
<evidence type="ECO:0000256" key="1">
    <source>
        <dbReference type="ARBA" id="ARBA00022603"/>
    </source>
</evidence>
<evidence type="ECO:0000256" key="2">
    <source>
        <dbReference type="ARBA" id="ARBA00022679"/>
    </source>
</evidence>
<proteinExistence type="predicted"/>
<evidence type="ECO:0000313" key="5">
    <source>
        <dbReference type="Proteomes" id="UP001500730"/>
    </source>
</evidence>
<protein>
    <recommendedName>
        <fullName evidence="6">Class I SAM-dependent methyltransferase</fullName>
    </recommendedName>
</protein>
<dbReference type="Pfam" id="PF13489">
    <property type="entry name" value="Methyltransf_23"/>
    <property type="match status" value="1"/>
</dbReference>
<keyword evidence="1" id="KW-0489">Methyltransferase</keyword>
<evidence type="ECO:0000313" key="4">
    <source>
        <dbReference type="EMBL" id="GAA2493540.1"/>
    </source>
</evidence>
<evidence type="ECO:0000256" key="3">
    <source>
        <dbReference type="ARBA" id="ARBA00022691"/>
    </source>
</evidence>
<accession>A0ABP5ZDY8</accession>
<dbReference type="PANTHER" id="PTHR43464:SF19">
    <property type="entry name" value="UBIQUINONE BIOSYNTHESIS O-METHYLTRANSFERASE, MITOCHONDRIAL"/>
    <property type="match status" value="1"/>
</dbReference>
<keyword evidence="3" id="KW-0949">S-adenosyl-L-methionine</keyword>
<sequence>MSDLPQQDIYHDNARLDVAPYIPAGARSVLEVGCGKGGFGPTLRRALGDRARIVGIEAVPAQAAVARSGHGFDEVVDGYFPQALTGEERFDLVCFNDVLEHVVDPWATLGAATDLLQPGGHVLAAIPSIQYAPVTISLLRGRWDYTDEGTLDRTHVRFFTRGTMTEMFDRAGLDVVTCAGVNSVYEQRWSRRSPLRRAWTTLMPDAEWLHFVVLGRLRAGGGSRTV</sequence>
<evidence type="ECO:0008006" key="6">
    <source>
        <dbReference type="Google" id="ProtNLM"/>
    </source>
</evidence>
<name>A0ABP5ZDY8_9MICO</name>
<dbReference type="CDD" id="cd02440">
    <property type="entry name" value="AdoMet_MTases"/>
    <property type="match status" value="1"/>
</dbReference>
<gene>
    <name evidence="4" type="ORF">GCM10009858_34420</name>
</gene>
<dbReference type="PANTHER" id="PTHR43464">
    <property type="entry name" value="METHYLTRANSFERASE"/>
    <property type="match status" value="1"/>
</dbReference>
<reference evidence="5" key="1">
    <citation type="journal article" date="2019" name="Int. J. Syst. Evol. Microbiol.">
        <title>The Global Catalogue of Microorganisms (GCM) 10K type strain sequencing project: providing services to taxonomists for standard genome sequencing and annotation.</title>
        <authorList>
            <consortium name="The Broad Institute Genomics Platform"/>
            <consortium name="The Broad Institute Genome Sequencing Center for Infectious Disease"/>
            <person name="Wu L."/>
            <person name="Ma J."/>
        </authorList>
    </citation>
    <scope>NUCLEOTIDE SEQUENCE [LARGE SCALE GENOMIC DNA]</scope>
    <source>
        <strain evidence="5">JCM 16259</strain>
    </source>
</reference>
<dbReference type="Proteomes" id="UP001500730">
    <property type="component" value="Unassembled WGS sequence"/>
</dbReference>
<dbReference type="RefSeq" id="WP_344256258.1">
    <property type="nucleotide sequence ID" value="NZ_BAAARE010000016.1"/>
</dbReference>